<dbReference type="Proteomes" id="UP000054107">
    <property type="component" value="Unassembled WGS sequence"/>
</dbReference>
<organism evidence="4 5">
    <name type="scientific">Parasitella parasitica</name>
    <dbReference type="NCBI Taxonomy" id="35722"/>
    <lineage>
        <taxon>Eukaryota</taxon>
        <taxon>Fungi</taxon>
        <taxon>Fungi incertae sedis</taxon>
        <taxon>Mucoromycota</taxon>
        <taxon>Mucoromycotina</taxon>
        <taxon>Mucoromycetes</taxon>
        <taxon>Mucorales</taxon>
        <taxon>Mucorineae</taxon>
        <taxon>Mucoraceae</taxon>
        <taxon>Parasitella</taxon>
    </lineage>
</organism>
<proteinExistence type="inferred from homology"/>
<evidence type="ECO:0000313" key="4">
    <source>
        <dbReference type="EMBL" id="CEP19047.1"/>
    </source>
</evidence>
<dbReference type="InterPro" id="IPR008584">
    <property type="entry name" value="CXXC_Zn-binding_euk"/>
</dbReference>
<evidence type="ECO:0008006" key="6">
    <source>
        <dbReference type="Google" id="ProtNLM"/>
    </source>
</evidence>
<evidence type="ECO:0000256" key="2">
    <source>
        <dbReference type="ARBA" id="ARBA00022723"/>
    </source>
</evidence>
<name>A0A0B7NNS4_9FUNG</name>
<keyword evidence="3" id="KW-0862">Zinc</keyword>
<accession>A0A0B7NNS4</accession>
<dbReference type="OrthoDB" id="10248838at2759"/>
<sequence length="161" mass="18898">MVKLGLYIKAELENVTDLIPAEDYEWHFKIECTSCHEVDESWISFNQHDEYEMNSSRGSANLVMRCKFCKRDMNAKFDSSFKIKKYDVEENNKFQKIAQFDCRSLELVDFEPRDTWICKGADSDTVFEDVDLITDEWVGYDEKSGMPVSISNIEVNFIKEK</sequence>
<comment type="similarity">
    <text evidence="1">Belongs to the UPF0587 family.</text>
</comment>
<dbReference type="GO" id="GO:0008270">
    <property type="term" value="F:zinc ion binding"/>
    <property type="evidence" value="ECO:0007669"/>
    <property type="project" value="TreeGrafter"/>
</dbReference>
<reference evidence="4 5" key="1">
    <citation type="submission" date="2014-09" db="EMBL/GenBank/DDBJ databases">
        <authorList>
            <person name="Ellenberger Sabrina"/>
        </authorList>
    </citation>
    <scope>NUCLEOTIDE SEQUENCE [LARGE SCALE GENOMIC DNA]</scope>
    <source>
        <strain evidence="4 5">CBS 412.66</strain>
    </source>
</reference>
<dbReference type="EMBL" id="LN734002">
    <property type="protein sequence ID" value="CEP19047.1"/>
    <property type="molecule type" value="Genomic_DNA"/>
</dbReference>
<keyword evidence="2" id="KW-0479">Metal-binding</keyword>
<dbReference type="Pfam" id="PF05907">
    <property type="entry name" value="CXXC_Zn-b_euk"/>
    <property type="match status" value="1"/>
</dbReference>
<dbReference type="PANTHER" id="PTHR12857">
    <property type="entry name" value="CXXC MOTIF CONTAINING ZINC BINDING PROTEIN"/>
    <property type="match status" value="1"/>
</dbReference>
<evidence type="ECO:0000313" key="5">
    <source>
        <dbReference type="Proteomes" id="UP000054107"/>
    </source>
</evidence>
<dbReference type="AlphaFoldDB" id="A0A0B7NNS4"/>
<keyword evidence="5" id="KW-1185">Reference proteome</keyword>
<dbReference type="PANTHER" id="PTHR12857:SF0">
    <property type="entry name" value="CXXC MOTIF CONTAINING ZINC BINDING PROTEIN"/>
    <property type="match status" value="1"/>
</dbReference>
<gene>
    <name evidence="4" type="primary">PARPA_13359.1 scaffold 46804</name>
</gene>
<dbReference type="SUPFAM" id="SSF141678">
    <property type="entry name" value="MAL13P1.257-like"/>
    <property type="match status" value="1"/>
</dbReference>
<evidence type="ECO:0000256" key="1">
    <source>
        <dbReference type="ARBA" id="ARBA00007818"/>
    </source>
</evidence>
<evidence type="ECO:0000256" key="3">
    <source>
        <dbReference type="ARBA" id="ARBA00022833"/>
    </source>
</evidence>
<protein>
    <recommendedName>
        <fullName evidence="6">DUF866-domain-containing protein</fullName>
    </recommendedName>
</protein>